<dbReference type="KEGG" id="dmm:dnm_030620"/>
<proteinExistence type="predicted"/>
<gene>
    <name evidence="1" type="ORF">dnm_030620</name>
</gene>
<protein>
    <submittedName>
        <fullName evidence="1">Uncharacterized protein</fullName>
    </submittedName>
</protein>
<evidence type="ECO:0000313" key="2">
    <source>
        <dbReference type="Proteomes" id="UP000663722"/>
    </source>
</evidence>
<sequence length="142" mass="16169">MPQITLAIPDNLYNHVHRLAQTAREPVEKILLTALHTSLPSLDGLPDQMIRELTDLENRDAGELRKVLSETVPPDQQEMLESLLHRNQLGILSPAENRQRASLQRAADMVMLRKARAAVLLRFRGERLPTLAELRRRTIGEQ</sequence>
<name>A0A975BKC7_9BACT</name>
<dbReference type="RefSeq" id="WP_207682402.1">
    <property type="nucleotide sequence ID" value="NZ_CP061800.1"/>
</dbReference>
<keyword evidence="2" id="KW-1185">Reference proteome</keyword>
<dbReference type="AlphaFoldDB" id="A0A975BKC7"/>
<reference evidence="1" key="1">
    <citation type="journal article" date="2021" name="Microb. Physiol.">
        <title>Proteogenomic Insights into the Physiology of Marine, Sulfate-Reducing, Filamentous Desulfonema limicola and Desulfonema magnum.</title>
        <authorList>
            <person name="Schnaars V."/>
            <person name="Wohlbrand L."/>
            <person name="Scheve S."/>
            <person name="Hinrichs C."/>
            <person name="Reinhardt R."/>
            <person name="Rabus R."/>
        </authorList>
    </citation>
    <scope>NUCLEOTIDE SEQUENCE</scope>
    <source>
        <strain evidence="1">4be13</strain>
    </source>
</reference>
<dbReference type="EMBL" id="CP061800">
    <property type="protein sequence ID" value="QTA87035.1"/>
    <property type="molecule type" value="Genomic_DNA"/>
</dbReference>
<organism evidence="1 2">
    <name type="scientific">Desulfonema magnum</name>
    <dbReference type="NCBI Taxonomy" id="45655"/>
    <lineage>
        <taxon>Bacteria</taxon>
        <taxon>Pseudomonadati</taxon>
        <taxon>Thermodesulfobacteriota</taxon>
        <taxon>Desulfobacteria</taxon>
        <taxon>Desulfobacterales</taxon>
        <taxon>Desulfococcaceae</taxon>
        <taxon>Desulfonema</taxon>
    </lineage>
</organism>
<evidence type="ECO:0000313" key="1">
    <source>
        <dbReference type="EMBL" id="QTA87035.1"/>
    </source>
</evidence>
<accession>A0A975BKC7</accession>
<dbReference type="Proteomes" id="UP000663722">
    <property type="component" value="Chromosome"/>
</dbReference>